<dbReference type="GO" id="GO:0009450">
    <property type="term" value="P:gamma-aminobutyric acid catabolic process"/>
    <property type="evidence" value="ECO:0007669"/>
    <property type="project" value="TreeGrafter"/>
</dbReference>
<dbReference type="InterPro" id="IPR016163">
    <property type="entry name" value="Ald_DH_C"/>
</dbReference>
<dbReference type="InterPro" id="IPR015590">
    <property type="entry name" value="Aldehyde_DH_dom"/>
</dbReference>
<accession>A0A507BA56</accession>
<dbReference type="GeneID" id="41971528"/>
<evidence type="ECO:0000259" key="4">
    <source>
        <dbReference type="Pfam" id="PF00171"/>
    </source>
</evidence>
<comment type="similarity">
    <text evidence="2">Belongs to the aldehyde dehydrogenase family.</text>
</comment>
<comment type="caution">
    <text evidence="5">The sequence shown here is derived from an EMBL/GenBank/DDBJ whole genome shotgun (WGS) entry which is preliminary data.</text>
</comment>
<dbReference type="AlphaFoldDB" id="A0A507BA56"/>
<protein>
    <recommendedName>
        <fullName evidence="4">Aldehyde dehydrogenase domain-containing protein</fullName>
    </recommendedName>
</protein>
<dbReference type="Pfam" id="PF00171">
    <property type="entry name" value="Aldedh"/>
    <property type="match status" value="1"/>
</dbReference>
<evidence type="ECO:0000313" key="5">
    <source>
        <dbReference type="EMBL" id="TPX16086.1"/>
    </source>
</evidence>
<dbReference type="CDD" id="cd07103">
    <property type="entry name" value="ALDH_F5_SSADH_GabD"/>
    <property type="match status" value="1"/>
</dbReference>
<dbReference type="STRING" id="1093900.A0A507BA56"/>
<dbReference type="OrthoDB" id="310895at2759"/>
<dbReference type="FunFam" id="3.40.605.10:FF:000007">
    <property type="entry name" value="NAD/NADP-dependent betaine aldehyde dehydrogenase"/>
    <property type="match status" value="1"/>
</dbReference>
<dbReference type="InParanoid" id="A0A507BA56"/>
<dbReference type="InterPro" id="IPR016161">
    <property type="entry name" value="Ald_DH/histidinol_DH"/>
</dbReference>
<evidence type="ECO:0000256" key="1">
    <source>
        <dbReference type="ARBA" id="ARBA00005176"/>
    </source>
</evidence>
<evidence type="ECO:0000313" key="6">
    <source>
        <dbReference type="Proteomes" id="UP000319257"/>
    </source>
</evidence>
<dbReference type="GO" id="GO:0004777">
    <property type="term" value="F:succinate-semialdehyde dehydrogenase (NAD+) activity"/>
    <property type="evidence" value="ECO:0007669"/>
    <property type="project" value="TreeGrafter"/>
</dbReference>
<dbReference type="GO" id="GO:0005737">
    <property type="term" value="C:cytoplasm"/>
    <property type="evidence" value="ECO:0007669"/>
    <property type="project" value="TreeGrafter"/>
</dbReference>
<name>A0A507BA56_9PEZI</name>
<dbReference type="InterPro" id="IPR016162">
    <property type="entry name" value="Ald_DH_N"/>
</dbReference>
<dbReference type="PANTHER" id="PTHR43353:SF7">
    <property type="entry name" value="SUCCINATE SEMIALDEHYDE DEHYDROGENASE (EUROFUNG)"/>
    <property type="match status" value="1"/>
</dbReference>
<keyword evidence="3" id="KW-0560">Oxidoreductase</keyword>
<dbReference type="Gene3D" id="3.40.605.10">
    <property type="entry name" value="Aldehyde Dehydrogenase, Chain A, domain 1"/>
    <property type="match status" value="1"/>
</dbReference>
<keyword evidence="6" id="KW-1185">Reference proteome</keyword>
<reference evidence="5 6" key="1">
    <citation type="submission" date="2019-06" db="EMBL/GenBank/DDBJ databases">
        <title>Draft genome sequence of the filamentous fungus Phialemoniopsis curvata isolated from diesel fuel.</title>
        <authorList>
            <person name="Varaljay V.A."/>
            <person name="Lyon W.J."/>
            <person name="Crouch A.L."/>
            <person name="Drake C.E."/>
            <person name="Hollomon J.M."/>
            <person name="Nadeau L.J."/>
            <person name="Nunn H.S."/>
            <person name="Stevenson B.S."/>
            <person name="Bojanowski C.L."/>
            <person name="Crookes-Goodson W.J."/>
        </authorList>
    </citation>
    <scope>NUCLEOTIDE SEQUENCE [LARGE SCALE GENOMIC DNA]</scope>
    <source>
        <strain evidence="5 6">D216</strain>
    </source>
</reference>
<dbReference type="Gene3D" id="3.40.309.10">
    <property type="entry name" value="Aldehyde Dehydrogenase, Chain A, domain 2"/>
    <property type="match status" value="1"/>
</dbReference>
<proteinExistence type="inferred from homology"/>
<dbReference type="PANTHER" id="PTHR43353">
    <property type="entry name" value="SUCCINATE-SEMIALDEHYDE DEHYDROGENASE, MITOCHONDRIAL"/>
    <property type="match status" value="1"/>
</dbReference>
<dbReference type="RefSeq" id="XP_030997797.1">
    <property type="nucleotide sequence ID" value="XM_031138452.1"/>
</dbReference>
<dbReference type="InterPro" id="IPR050740">
    <property type="entry name" value="Aldehyde_DH_Superfamily"/>
</dbReference>
<sequence length="526" mass="56916">MPSTIHSVEPVPPFELQDPSLLKTQCHVNGNWVPAKSKKNFHVIDPGTGKPWALCPDCGAEDVEPAVQAAHAAFKSYSRTTPRRRAQLVLEWHRLIQASREDIARILVHETGKPLAEALGEVDYALTFVWWFAGEAERAHQGTTVVSAIPGRRAMVIKQPIGVVAALVPWNFPVALMLRKAAAALAAGCTMVIKPSPETPLTSLALVELAVRAGIPTGALGVLTTSLENTPAVAEALSLHDLVKVVSFTGSTRVGKLISQLCAKNLKRTVLELGGNCPFIVFDDANMDQAIEQLMALKWRHAGQACVSANRLYVQSGIYDTFVEKVVEKTRQLKVGHGMQDGVTMGALTTPQALDRAEEMFADAVAKGAKVVLGNGKREASEGYFYAPTIVVNAQDSMRIGQEEIFTPLLGISRFETEEEVVERANNTPLGLTSYVFTKNVDRLWRMFENLQAGMIGLVSLLLLLTPAQGQLLTWCIGQNTGNNSAAESPFGGIKESGHGKESGKDIALDEFFVTKTGTLTVEGHF</sequence>
<organism evidence="5 6">
    <name type="scientific">Thyridium curvatum</name>
    <dbReference type="NCBI Taxonomy" id="1093900"/>
    <lineage>
        <taxon>Eukaryota</taxon>
        <taxon>Fungi</taxon>
        <taxon>Dikarya</taxon>
        <taxon>Ascomycota</taxon>
        <taxon>Pezizomycotina</taxon>
        <taxon>Sordariomycetes</taxon>
        <taxon>Sordariomycetidae</taxon>
        <taxon>Thyridiales</taxon>
        <taxon>Thyridiaceae</taxon>
        <taxon>Thyridium</taxon>
    </lineage>
</organism>
<dbReference type="EMBL" id="SKBQ01000019">
    <property type="protein sequence ID" value="TPX16086.1"/>
    <property type="molecule type" value="Genomic_DNA"/>
</dbReference>
<dbReference type="FunFam" id="3.40.309.10:FF:000004">
    <property type="entry name" value="Succinate-semialdehyde dehydrogenase I"/>
    <property type="match status" value="1"/>
</dbReference>
<evidence type="ECO:0000256" key="3">
    <source>
        <dbReference type="ARBA" id="ARBA00023002"/>
    </source>
</evidence>
<dbReference type="SUPFAM" id="SSF53720">
    <property type="entry name" value="ALDH-like"/>
    <property type="match status" value="1"/>
</dbReference>
<comment type="pathway">
    <text evidence="1">Amino-acid degradation; 4-aminobutanoate degradation.</text>
</comment>
<gene>
    <name evidence="5" type="ORF">E0L32_004081</name>
</gene>
<evidence type="ECO:0000256" key="2">
    <source>
        <dbReference type="ARBA" id="ARBA00009986"/>
    </source>
</evidence>
<dbReference type="Proteomes" id="UP000319257">
    <property type="component" value="Unassembled WGS sequence"/>
</dbReference>
<feature type="domain" description="Aldehyde dehydrogenase" evidence="4">
    <location>
        <begin position="32"/>
        <end position="457"/>
    </location>
</feature>